<sequence>MVLEDGSLIGRVVYSKAGRDKGRFFIIIEHIDENYVYICDGDTRRIENTKKKKIKHLAFTNLTADNIKESLLTNNNISNSTIKKFLQSHDMNKEV</sequence>
<dbReference type="InterPro" id="IPR008991">
    <property type="entry name" value="Translation_prot_SH3-like_sf"/>
</dbReference>
<protein>
    <submittedName>
        <fullName evidence="3">RNA-binding protein</fullName>
    </submittedName>
</protein>
<evidence type="ECO:0000256" key="1">
    <source>
        <dbReference type="ARBA" id="ARBA00022980"/>
    </source>
</evidence>
<dbReference type="SUPFAM" id="SSF50104">
    <property type="entry name" value="Translation proteins SH3-like domain"/>
    <property type="match status" value="1"/>
</dbReference>
<dbReference type="InterPro" id="IPR041985">
    <property type="entry name" value="Ribosomal_eL14_KOW"/>
</dbReference>
<dbReference type="GO" id="GO:0005840">
    <property type="term" value="C:ribosome"/>
    <property type="evidence" value="ECO:0007669"/>
    <property type="project" value="UniProtKB-KW"/>
</dbReference>
<name>A0A4Q0VCJ2_CLOTA</name>
<keyword evidence="1" id="KW-0689">Ribosomal protein</keyword>
<gene>
    <name evidence="3" type="ORF">DP130_08585</name>
</gene>
<dbReference type="Gene3D" id="2.30.30.30">
    <property type="match status" value="1"/>
</dbReference>
<evidence type="ECO:0000313" key="4">
    <source>
        <dbReference type="Proteomes" id="UP000290921"/>
    </source>
</evidence>
<evidence type="ECO:0000313" key="3">
    <source>
        <dbReference type="EMBL" id="RXI48139.1"/>
    </source>
</evidence>
<organism evidence="3 4">
    <name type="scientific">Clostridium tetani</name>
    <dbReference type="NCBI Taxonomy" id="1513"/>
    <lineage>
        <taxon>Bacteria</taxon>
        <taxon>Bacillati</taxon>
        <taxon>Bacillota</taxon>
        <taxon>Clostridia</taxon>
        <taxon>Eubacteriales</taxon>
        <taxon>Clostridiaceae</taxon>
        <taxon>Clostridium</taxon>
    </lineage>
</organism>
<dbReference type="InterPro" id="IPR014722">
    <property type="entry name" value="Rib_uL2_dom2"/>
</dbReference>
<accession>A0A4Q0VCJ2</accession>
<keyword evidence="2" id="KW-0687">Ribonucleoprotein</keyword>
<evidence type="ECO:0000256" key="2">
    <source>
        <dbReference type="ARBA" id="ARBA00023274"/>
    </source>
</evidence>
<comment type="caution">
    <text evidence="3">The sequence shown here is derived from an EMBL/GenBank/DDBJ whole genome shotgun (WGS) entry which is preliminary data.</text>
</comment>
<dbReference type="AlphaFoldDB" id="A0A4Q0VCJ2"/>
<proteinExistence type="predicted"/>
<dbReference type="EMBL" id="QMAP01000007">
    <property type="protein sequence ID" value="RXI48139.1"/>
    <property type="molecule type" value="Genomic_DNA"/>
</dbReference>
<reference evidence="3 4" key="1">
    <citation type="submission" date="2018-06" db="EMBL/GenBank/DDBJ databases">
        <title>Genome conservation of Clostridium tetani.</title>
        <authorList>
            <person name="Bruggemann H."/>
            <person name="Popoff M.R."/>
        </authorList>
    </citation>
    <scope>NUCLEOTIDE SEQUENCE [LARGE SCALE GENOMIC DNA]</scope>
    <source>
        <strain evidence="3 4">2017.061</strain>
    </source>
</reference>
<dbReference type="GO" id="GO:1990904">
    <property type="term" value="C:ribonucleoprotein complex"/>
    <property type="evidence" value="ECO:0007669"/>
    <property type="project" value="UniProtKB-KW"/>
</dbReference>
<dbReference type="Proteomes" id="UP000290921">
    <property type="component" value="Unassembled WGS sequence"/>
</dbReference>
<dbReference type="CDD" id="cd06088">
    <property type="entry name" value="KOW_RPL14"/>
    <property type="match status" value="1"/>
</dbReference>